<dbReference type="eggNOG" id="ENOG502RT4A">
    <property type="taxonomic scope" value="Eukaryota"/>
</dbReference>
<dbReference type="Proteomes" id="UP000015241">
    <property type="component" value="Unassembled WGS sequence"/>
</dbReference>
<dbReference type="InterPro" id="IPR002893">
    <property type="entry name" value="Znf_MYND"/>
</dbReference>
<keyword evidence="2 4" id="KW-0863">Zinc-finger</keyword>
<dbReference type="InParanoid" id="S8FSQ8"/>
<dbReference type="EMBL" id="KE504143">
    <property type="protein sequence ID" value="EPT01210.1"/>
    <property type="molecule type" value="Genomic_DNA"/>
</dbReference>
<evidence type="ECO:0000256" key="2">
    <source>
        <dbReference type="ARBA" id="ARBA00022771"/>
    </source>
</evidence>
<dbReference type="Gene3D" id="6.10.140.2220">
    <property type="match status" value="1"/>
</dbReference>
<organism evidence="6 7">
    <name type="scientific">Fomitopsis schrenkii</name>
    <name type="common">Brown rot fungus</name>
    <dbReference type="NCBI Taxonomy" id="2126942"/>
    <lineage>
        <taxon>Eukaryota</taxon>
        <taxon>Fungi</taxon>
        <taxon>Dikarya</taxon>
        <taxon>Basidiomycota</taxon>
        <taxon>Agaricomycotina</taxon>
        <taxon>Agaricomycetes</taxon>
        <taxon>Polyporales</taxon>
        <taxon>Fomitopsis</taxon>
    </lineage>
</organism>
<dbReference type="PROSITE" id="PS50865">
    <property type="entry name" value="ZF_MYND_2"/>
    <property type="match status" value="1"/>
</dbReference>
<evidence type="ECO:0000259" key="5">
    <source>
        <dbReference type="PROSITE" id="PS50865"/>
    </source>
</evidence>
<feature type="domain" description="MYND-type" evidence="5">
    <location>
        <begin position="41"/>
        <end position="82"/>
    </location>
</feature>
<protein>
    <recommendedName>
        <fullName evidence="5">MYND-type domain-containing protein</fullName>
    </recommendedName>
</protein>
<dbReference type="Pfam" id="PF01753">
    <property type="entry name" value="zf-MYND"/>
    <property type="match status" value="1"/>
</dbReference>
<dbReference type="GO" id="GO:0008270">
    <property type="term" value="F:zinc ion binding"/>
    <property type="evidence" value="ECO:0007669"/>
    <property type="project" value="UniProtKB-KW"/>
</dbReference>
<accession>S8FSQ8</accession>
<evidence type="ECO:0000256" key="1">
    <source>
        <dbReference type="ARBA" id="ARBA00022723"/>
    </source>
</evidence>
<dbReference type="SUPFAM" id="SSF144232">
    <property type="entry name" value="HIT/MYND zinc finger-like"/>
    <property type="match status" value="1"/>
</dbReference>
<gene>
    <name evidence="6" type="ORF">FOMPIDRAFT_84872</name>
</gene>
<keyword evidence="3" id="KW-0862">Zinc</keyword>
<proteinExistence type="predicted"/>
<evidence type="ECO:0000313" key="6">
    <source>
        <dbReference type="EMBL" id="EPT01210.1"/>
    </source>
</evidence>
<name>S8FSQ8_FOMSC</name>
<dbReference type="STRING" id="743788.S8FSQ8"/>
<evidence type="ECO:0000256" key="3">
    <source>
        <dbReference type="ARBA" id="ARBA00022833"/>
    </source>
</evidence>
<keyword evidence="1" id="KW-0479">Metal-binding</keyword>
<reference evidence="6 7" key="1">
    <citation type="journal article" date="2012" name="Science">
        <title>The Paleozoic origin of enzymatic lignin decomposition reconstructed from 31 fungal genomes.</title>
        <authorList>
            <person name="Floudas D."/>
            <person name="Binder M."/>
            <person name="Riley R."/>
            <person name="Barry K."/>
            <person name="Blanchette R.A."/>
            <person name="Henrissat B."/>
            <person name="Martinez A.T."/>
            <person name="Otillar R."/>
            <person name="Spatafora J.W."/>
            <person name="Yadav J.S."/>
            <person name="Aerts A."/>
            <person name="Benoit I."/>
            <person name="Boyd A."/>
            <person name="Carlson A."/>
            <person name="Copeland A."/>
            <person name="Coutinho P.M."/>
            <person name="de Vries R.P."/>
            <person name="Ferreira P."/>
            <person name="Findley K."/>
            <person name="Foster B."/>
            <person name="Gaskell J."/>
            <person name="Glotzer D."/>
            <person name="Gorecki P."/>
            <person name="Heitman J."/>
            <person name="Hesse C."/>
            <person name="Hori C."/>
            <person name="Igarashi K."/>
            <person name="Jurgens J.A."/>
            <person name="Kallen N."/>
            <person name="Kersten P."/>
            <person name="Kohler A."/>
            <person name="Kuees U."/>
            <person name="Kumar T.K.A."/>
            <person name="Kuo A."/>
            <person name="LaButti K."/>
            <person name="Larrondo L.F."/>
            <person name="Lindquist E."/>
            <person name="Ling A."/>
            <person name="Lombard V."/>
            <person name="Lucas S."/>
            <person name="Lundell T."/>
            <person name="Martin R."/>
            <person name="McLaughlin D.J."/>
            <person name="Morgenstern I."/>
            <person name="Morin E."/>
            <person name="Murat C."/>
            <person name="Nagy L.G."/>
            <person name="Nolan M."/>
            <person name="Ohm R.A."/>
            <person name="Patyshakuliyeva A."/>
            <person name="Rokas A."/>
            <person name="Ruiz-Duenas F.J."/>
            <person name="Sabat G."/>
            <person name="Salamov A."/>
            <person name="Samejima M."/>
            <person name="Schmutz J."/>
            <person name="Slot J.C."/>
            <person name="St John F."/>
            <person name="Stenlid J."/>
            <person name="Sun H."/>
            <person name="Sun S."/>
            <person name="Syed K."/>
            <person name="Tsang A."/>
            <person name="Wiebenga A."/>
            <person name="Young D."/>
            <person name="Pisabarro A."/>
            <person name="Eastwood D.C."/>
            <person name="Martin F."/>
            <person name="Cullen D."/>
            <person name="Grigoriev I.V."/>
            <person name="Hibbett D.S."/>
        </authorList>
    </citation>
    <scope>NUCLEOTIDE SEQUENCE</scope>
    <source>
        <strain evidence="7">FP-58527</strain>
    </source>
</reference>
<dbReference type="HOGENOM" id="CLU_094262_2_0_1"/>
<dbReference type="AlphaFoldDB" id="S8FSQ8"/>
<evidence type="ECO:0000256" key="4">
    <source>
        <dbReference type="PROSITE-ProRule" id="PRU00134"/>
    </source>
</evidence>
<dbReference type="OrthoDB" id="341421at2759"/>
<keyword evidence="7" id="KW-1185">Reference proteome</keyword>
<evidence type="ECO:0000313" key="7">
    <source>
        <dbReference type="Proteomes" id="UP000015241"/>
    </source>
</evidence>
<sequence length="263" mass="29449">MSTLPASGDAFIIHNPCSSGGARMPPESYPSDSPIKYIHACQHCGRAERDGETMKKCGACKAERYCDNKCQKAAWSTHKAICKKRREVLAVVGRRPESLELYNAMRDFLRKHRVALMILGPCSVLHFYAPPYTSDPATAVQTREDVLYIYLRQRPNAESARPETLFIVTDVQLETMDGIPADQREELRIGMNNCKEGAMRQEGPCGAMLVVMYYPDVAGPITCDSSRGFMVVFPIVFPSDQTCHTVTQWKRYLLHLLNGGVLL</sequence>